<keyword evidence="1" id="KW-0732">Signal</keyword>
<evidence type="ECO:0008006" key="4">
    <source>
        <dbReference type="Google" id="ProtNLM"/>
    </source>
</evidence>
<dbReference type="SUPFAM" id="SSF52047">
    <property type="entry name" value="RNI-like"/>
    <property type="match status" value="1"/>
</dbReference>
<evidence type="ECO:0000313" key="2">
    <source>
        <dbReference type="EMBL" id="OAX35171.1"/>
    </source>
</evidence>
<keyword evidence="3" id="KW-1185">Reference proteome</keyword>
<dbReference type="STRING" id="1314800.A0A1B7MRH3"/>
<organism evidence="2 3">
    <name type="scientific">Rhizopogon vinicolor AM-OR11-026</name>
    <dbReference type="NCBI Taxonomy" id="1314800"/>
    <lineage>
        <taxon>Eukaryota</taxon>
        <taxon>Fungi</taxon>
        <taxon>Dikarya</taxon>
        <taxon>Basidiomycota</taxon>
        <taxon>Agaricomycotina</taxon>
        <taxon>Agaricomycetes</taxon>
        <taxon>Agaricomycetidae</taxon>
        <taxon>Boletales</taxon>
        <taxon>Suillineae</taxon>
        <taxon>Rhizopogonaceae</taxon>
        <taxon>Rhizopogon</taxon>
    </lineage>
</organism>
<evidence type="ECO:0000256" key="1">
    <source>
        <dbReference type="SAM" id="SignalP"/>
    </source>
</evidence>
<feature type="chain" id="PRO_5008597518" description="F-box domain-containing protein" evidence="1">
    <location>
        <begin position="21"/>
        <end position="526"/>
    </location>
</feature>
<reference evidence="2 3" key="1">
    <citation type="submission" date="2016-06" db="EMBL/GenBank/DDBJ databases">
        <title>Comparative genomics of the ectomycorrhizal sister species Rhizopogon vinicolor and Rhizopogon vesiculosus (Basidiomycota: Boletales) reveals a divergence of the mating type B locus.</title>
        <authorList>
            <consortium name="DOE Joint Genome Institute"/>
            <person name="Mujic A.B."/>
            <person name="Kuo A."/>
            <person name="Tritt A."/>
            <person name="Lipzen A."/>
            <person name="Chen C."/>
            <person name="Johnson J."/>
            <person name="Sharma A."/>
            <person name="Barry K."/>
            <person name="Grigoriev I.V."/>
            <person name="Spatafora J.W."/>
        </authorList>
    </citation>
    <scope>NUCLEOTIDE SEQUENCE [LARGE SCALE GENOMIC DNA]</scope>
    <source>
        <strain evidence="2 3">AM-OR11-026</strain>
    </source>
</reference>
<dbReference type="EMBL" id="KV448525">
    <property type="protein sequence ID" value="OAX35171.1"/>
    <property type="molecule type" value="Genomic_DNA"/>
</dbReference>
<gene>
    <name evidence="2" type="ORF">K503DRAFT_868444</name>
</gene>
<protein>
    <recommendedName>
        <fullName evidence="4">F-box domain-containing protein</fullName>
    </recommendedName>
</protein>
<feature type="signal peptide" evidence="1">
    <location>
        <begin position="1"/>
        <end position="20"/>
    </location>
</feature>
<dbReference type="Gene3D" id="3.80.10.10">
    <property type="entry name" value="Ribonuclease Inhibitor"/>
    <property type="match status" value="1"/>
</dbReference>
<dbReference type="AlphaFoldDB" id="A0A1B7MRH3"/>
<dbReference type="OrthoDB" id="2691562at2759"/>
<proteinExistence type="predicted"/>
<name>A0A1B7MRH3_9AGAM</name>
<dbReference type="Proteomes" id="UP000092154">
    <property type="component" value="Unassembled WGS sequence"/>
</dbReference>
<evidence type="ECO:0000313" key="3">
    <source>
        <dbReference type="Proteomes" id="UP000092154"/>
    </source>
</evidence>
<dbReference type="InterPro" id="IPR032675">
    <property type="entry name" value="LRR_dom_sf"/>
</dbReference>
<accession>A0A1B7MRH3</accession>
<dbReference type="InParanoid" id="A0A1B7MRH3"/>
<sequence>MHRALFVFEILLEVFMHLIPDQPPDEKPSPLRFFSAKSTLSWDISSRKSLAALARVCKTFHEPAMDLLWADTDDYGIEPLLGCVKRLHPLVYQSCLNHHDRQNVRDSWSQGIEPLSEHEVHQFLRHAARVRYLSVRWSQTRPGSEFHLNLLTVFPIGTRLFPRLQALDWQPDTNIKLHLFLSPTLRRCALTGVYSDLKTIGTFGRELESLSIWFFVESKSPYDLSLLSKAVRSCMRLKHLRCPSLDSTAWKHLSNLPNLTTITIYGALDGFMLKCDNVIFTPFLNVTSLSFRLPSAADIITVIRHSEFPSLKKFRVMVDVLPCLEAEQLVHALTQCNACDTLEYVSVEGFDSVAKRGLNKRSDKPSAVIKPLLCFPQLRTLDLSLHHTIYLDNDLLLEAMSSWPHIHTLHLRSENVRHPQFQPTVTFRGLFAALRFCPHLTALSLDMDAVNIDVDPDAESFQHTSLHYLDVCNSIAKDPEAVTGIILAMLPGIWELNNRGRKGGVWDEVGEIFEENRRHPNVDSRW</sequence>